<dbReference type="GO" id="GO:0016020">
    <property type="term" value="C:membrane"/>
    <property type="evidence" value="ECO:0007669"/>
    <property type="project" value="UniProtKB-SubCell"/>
</dbReference>
<evidence type="ECO:0000313" key="6">
    <source>
        <dbReference type="Proteomes" id="UP001218218"/>
    </source>
</evidence>
<dbReference type="Pfam" id="PF07690">
    <property type="entry name" value="MFS_1"/>
    <property type="match status" value="1"/>
</dbReference>
<dbReference type="GO" id="GO:0022857">
    <property type="term" value="F:transmembrane transporter activity"/>
    <property type="evidence" value="ECO:0007669"/>
    <property type="project" value="InterPro"/>
</dbReference>
<comment type="subcellular location">
    <subcellularLocation>
        <location evidence="1">Membrane</location>
        <topology evidence="1">Multi-pass membrane protein</topology>
    </subcellularLocation>
</comment>
<dbReference type="InterPro" id="IPR011701">
    <property type="entry name" value="MFS"/>
</dbReference>
<dbReference type="InterPro" id="IPR050327">
    <property type="entry name" value="Proton-linked_MCT"/>
</dbReference>
<sequence length="461" mass="49669">MFRHGLTRDLHDQLMTVAASSPYQTSNSLAMGASKESETRELETFPEGGLRAWATVFGAFLIQFCGFGYTTSFGVYQDFYVRDYLSQNSSSAISWIGSINALLIISVGLYIGRLYDRGHFRLLLFGGCGLQAFSIFMLSLCQRQKLYQMFLAQGVGMGLGAGIVYIPSMAVLSHYFQKRRALAMSIVASGSSFGAVIHPIMLNQTLHSSLGFGTAVRASAGLVSGLLLFACLIMQPRLPPTGISPEFWPSMRRFSHDTPYVLATLGLAMFSVTFYFPLFFLQLDAVTHGIDGTFSFYSLVIMNASSIVGRIVPGFLAQSLGIANMATASAGCGAVLVLGMIGLSNIASVVVLAILYGFCSGVFITTMAPLVAVLTEDLTELGLRMGLFFAVEGIGGLVGPPINGALHGRDFMWWKPALFSGLMGLLGSVFFLASIVAVRRRERARIHAVLAESEKTAVSIT</sequence>
<keyword evidence="3" id="KW-1133">Transmembrane helix</keyword>
<feature type="transmembrane region" description="Helical" evidence="3">
    <location>
        <begin position="418"/>
        <end position="438"/>
    </location>
</feature>
<organism evidence="5 6">
    <name type="scientific">Mycena albidolilacea</name>
    <dbReference type="NCBI Taxonomy" id="1033008"/>
    <lineage>
        <taxon>Eukaryota</taxon>
        <taxon>Fungi</taxon>
        <taxon>Dikarya</taxon>
        <taxon>Basidiomycota</taxon>
        <taxon>Agaricomycotina</taxon>
        <taxon>Agaricomycetes</taxon>
        <taxon>Agaricomycetidae</taxon>
        <taxon>Agaricales</taxon>
        <taxon>Marasmiineae</taxon>
        <taxon>Mycenaceae</taxon>
        <taxon>Mycena</taxon>
    </lineage>
</organism>
<protein>
    <submittedName>
        <fullName evidence="5">Major facilitator superfamily domain-containing protein</fullName>
    </submittedName>
</protein>
<keyword evidence="6" id="KW-1185">Reference proteome</keyword>
<keyword evidence="3" id="KW-0472">Membrane</keyword>
<comment type="caution">
    <text evidence="5">The sequence shown here is derived from an EMBL/GenBank/DDBJ whole genome shotgun (WGS) entry which is preliminary data.</text>
</comment>
<evidence type="ECO:0000256" key="2">
    <source>
        <dbReference type="ARBA" id="ARBA00006727"/>
    </source>
</evidence>
<feature type="transmembrane region" description="Helical" evidence="3">
    <location>
        <begin position="122"/>
        <end position="140"/>
    </location>
</feature>
<proteinExistence type="inferred from homology"/>
<keyword evidence="3" id="KW-0812">Transmembrane</keyword>
<dbReference type="PROSITE" id="PS50850">
    <property type="entry name" value="MFS"/>
    <property type="match status" value="1"/>
</dbReference>
<dbReference type="SUPFAM" id="SSF103473">
    <property type="entry name" value="MFS general substrate transporter"/>
    <property type="match status" value="1"/>
</dbReference>
<evidence type="ECO:0000313" key="5">
    <source>
        <dbReference type="EMBL" id="KAJ7300913.1"/>
    </source>
</evidence>
<name>A0AAD7E6J1_9AGAR</name>
<reference evidence="5" key="1">
    <citation type="submission" date="2023-03" db="EMBL/GenBank/DDBJ databases">
        <title>Massive genome expansion in bonnet fungi (Mycena s.s.) driven by repeated elements and novel gene families across ecological guilds.</title>
        <authorList>
            <consortium name="Lawrence Berkeley National Laboratory"/>
            <person name="Harder C.B."/>
            <person name="Miyauchi S."/>
            <person name="Viragh M."/>
            <person name="Kuo A."/>
            <person name="Thoen E."/>
            <person name="Andreopoulos B."/>
            <person name="Lu D."/>
            <person name="Skrede I."/>
            <person name="Drula E."/>
            <person name="Henrissat B."/>
            <person name="Morin E."/>
            <person name="Kohler A."/>
            <person name="Barry K."/>
            <person name="LaButti K."/>
            <person name="Morin E."/>
            <person name="Salamov A."/>
            <person name="Lipzen A."/>
            <person name="Mereny Z."/>
            <person name="Hegedus B."/>
            <person name="Baldrian P."/>
            <person name="Stursova M."/>
            <person name="Weitz H."/>
            <person name="Taylor A."/>
            <person name="Grigoriev I.V."/>
            <person name="Nagy L.G."/>
            <person name="Martin F."/>
            <person name="Kauserud H."/>
        </authorList>
    </citation>
    <scope>NUCLEOTIDE SEQUENCE</scope>
    <source>
        <strain evidence="5">CBHHK002</strain>
    </source>
</reference>
<feature type="transmembrane region" description="Helical" evidence="3">
    <location>
        <begin position="214"/>
        <end position="234"/>
    </location>
</feature>
<comment type="similarity">
    <text evidence="2">Belongs to the major facilitator superfamily. Monocarboxylate porter (TC 2.A.1.13) family.</text>
</comment>
<feature type="transmembrane region" description="Helical" evidence="3">
    <location>
        <begin position="146"/>
        <end position="169"/>
    </location>
</feature>
<dbReference type="InterPro" id="IPR020846">
    <property type="entry name" value="MFS_dom"/>
</dbReference>
<feature type="transmembrane region" description="Helical" evidence="3">
    <location>
        <begin position="320"/>
        <end position="343"/>
    </location>
</feature>
<accession>A0AAD7E6J1</accession>
<dbReference type="PANTHER" id="PTHR11360:SF234">
    <property type="entry name" value="MFS-TYPE TRANSPORTER DBAD-RELATED"/>
    <property type="match status" value="1"/>
</dbReference>
<evidence type="ECO:0000256" key="3">
    <source>
        <dbReference type="SAM" id="Phobius"/>
    </source>
</evidence>
<dbReference type="PANTHER" id="PTHR11360">
    <property type="entry name" value="MONOCARBOXYLATE TRANSPORTER"/>
    <property type="match status" value="1"/>
</dbReference>
<feature type="transmembrane region" description="Helical" evidence="3">
    <location>
        <begin position="92"/>
        <end position="110"/>
    </location>
</feature>
<feature type="transmembrane region" description="Helical" evidence="3">
    <location>
        <begin position="294"/>
        <end position="313"/>
    </location>
</feature>
<feature type="transmembrane region" description="Helical" evidence="3">
    <location>
        <begin position="260"/>
        <end position="282"/>
    </location>
</feature>
<gene>
    <name evidence="5" type="ORF">DFH08DRAFT_907640</name>
</gene>
<dbReference type="Gene3D" id="1.20.1250.20">
    <property type="entry name" value="MFS general substrate transporter like domains"/>
    <property type="match status" value="2"/>
</dbReference>
<feature type="transmembrane region" description="Helical" evidence="3">
    <location>
        <begin position="381"/>
        <end position="398"/>
    </location>
</feature>
<feature type="transmembrane region" description="Helical" evidence="3">
    <location>
        <begin position="349"/>
        <end position="374"/>
    </location>
</feature>
<dbReference type="AlphaFoldDB" id="A0AAD7E6J1"/>
<feature type="transmembrane region" description="Helical" evidence="3">
    <location>
        <begin position="50"/>
        <end position="72"/>
    </location>
</feature>
<feature type="domain" description="Major facilitator superfamily (MFS) profile" evidence="4">
    <location>
        <begin position="51"/>
        <end position="445"/>
    </location>
</feature>
<feature type="transmembrane region" description="Helical" evidence="3">
    <location>
        <begin position="181"/>
        <end position="202"/>
    </location>
</feature>
<evidence type="ECO:0000256" key="1">
    <source>
        <dbReference type="ARBA" id="ARBA00004141"/>
    </source>
</evidence>
<dbReference type="Proteomes" id="UP001218218">
    <property type="component" value="Unassembled WGS sequence"/>
</dbReference>
<dbReference type="EMBL" id="JARIHO010000149">
    <property type="protein sequence ID" value="KAJ7300913.1"/>
    <property type="molecule type" value="Genomic_DNA"/>
</dbReference>
<evidence type="ECO:0000259" key="4">
    <source>
        <dbReference type="PROSITE" id="PS50850"/>
    </source>
</evidence>
<dbReference type="InterPro" id="IPR036259">
    <property type="entry name" value="MFS_trans_sf"/>
</dbReference>